<evidence type="ECO:0000256" key="3">
    <source>
        <dbReference type="ARBA" id="ARBA00022801"/>
    </source>
</evidence>
<evidence type="ECO:0000313" key="10">
    <source>
        <dbReference type="Proteomes" id="UP000430670"/>
    </source>
</evidence>
<keyword evidence="5" id="KW-0067">ATP-binding</keyword>
<keyword evidence="2" id="KW-0227">DNA damage</keyword>
<evidence type="ECO:0000256" key="1">
    <source>
        <dbReference type="ARBA" id="ARBA00022741"/>
    </source>
</evidence>
<dbReference type="GO" id="GO:0004386">
    <property type="term" value="F:helicase activity"/>
    <property type="evidence" value="ECO:0007669"/>
    <property type="project" value="UniProtKB-KW"/>
</dbReference>
<gene>
    <name evidence="9" type="ORF">GJ688_05170</name>
</gene>
<dbReference type="GO" id="GO:0005524">
    <property type="term" value="F:ATP binding"/>
    <property type="evidence" value="ECO:0007669"/>
    <property type="project" value="UniProtKB-KW"/>
</dbReference>
<name>A0A6I3SHX4_HELMO</name>
<keyword evidence="6" id="KW-0238">DNA-binding</keyword>
<dbReference type="Pfam" id="PF12705">
    <property type="entry name" value="PDDEXK_1"/>
    <property type="match status" value="1"/>
</dbReference>
<dbReference type="RefSeq" id="WP_155475468.1">
    <property type="nucleotide sequence ID" value="NZ_WNKU01000003.1"/>
</dbReference>
<evidence type="ECO:0000256" key="2">
    <source>
        <dbReference type="ARBA" id="ARBA00022763"/>
    </source>
</evidence>
<evidence type="ECO:0000256" key="6">
    <source>
        <dbReference type="ARBA" id="ARBA00023125"/>
    </source>
</evidence>
<accession>A0A6I3SHX4</accession>
<dbReference type="OrthoDB" id="1488830at2"/>
<dbReference type="EMBL" id="WNKU01000003">
    <property type="protein sequence ID" value="MTV48372.1"/>
    <property type="molecule type" value="Genomic_DNA"/>
</dbReference>
<dbReference type="GO" id="GO:0006281">
    <property type="term" value="P:DNA repair"/>
    <property type="evidence" value="ECO:0007669"/>
    <property type="project" value="UniProtKB-KW"/>
</dbReference>
<organism evidence="9 10">
    <name type="scientific">Heliobacterium mobile</name>
    <name type="common">Heliobacillus mobilis</name>
    <dbReference type="NCBI Taxonomy" id="28064"/>
    <lineage>
        <taxon>Bacteria</taxon>
        <taxon>Bacillati</taxon>
        <taxon>Bacillota</taxon>
        <taxon>Clostridia</taxon>
        <taxon>Eubacteriales</taxon>
        <taxon>Heliobacteriaceae</taxon>
        <taxon>Heliobacterium</taxon>
    </lineage>
</organism>
<dbReference type="Gene3D" id="3.90.320.10">
    <property type="match status" value="1"/>
</dbReference>
<evidence type="ECO:0000256" key="7">
    <source>
        <dbReference type="ARBA" id="ARBA00023204"/>
    </source>
</evidence>
<keyword evidence="10" id="KW-1185">Reference proteome</keyword>
<keyword evidence="4" id="KW-0347">Helicase</keyword>
<sequence length="903" mass="102539">MNIILGYWLDSVTYPDALGEKEASAGTVVTGFHGLIGILETQLGLTSPETSQNLRIADWQELIRHHDSGNMPYSKSFGIDSWNTAKELLRRRDELVLAGWDPEVYVGGSLWIDTLAQLERSNPKGKRGFPDRVRALLAELQKRVPLHIDRIAIVDEDETLWDPWAVHLIDAIKRLGVPVVKESVRLGKDEQQKPMSDLSLLQKIMSGELSTGQACGDGSLLLIRSEQEWDAADFLISWLWENGSEDTVLIKGEGSLFLDEFFHRRGLPALGVDVSSKWRAVLQVLPLTIDTYWKPLRIERMMELLTIPTSPVPWRIRYRLAKVLADAPGIGGPQWLQAIEEGKQAYEEQWASEGLDESTIRKRRKDLNDQLDLWVNHDYYDSNDGIPFEKLISICQKVSRWAANELRIADDPLYGYVMKYVQEVIEGVTTLGESTVSRLQVGRILESVIGEGAELSNYIQEASKWQVVQHPGQIWGKADTILWWGFHRTMSGPSVRTWTSKERSWLRQHGLFLSDEHVQRKREAASWQQAARFANRRLILFAPVKVKGKEMPTHPFWDEIRHALARENHLVSSITVNASELRKKPSFSLHQKVFERVSLEPRNIPAPMRKWEIPANMIGPRAVESATSFESLVACPLTWVLRYAANVKPASALSLPNESRMLGNLGHKILETLIEEKRCGKAIEIEGRTGELFDEWSPLLAAPLLELQNGIKRNEIRLKLQKSLKQFFILLHHVGIQIQHTELSLQRTWSEGVELEGTLDLVGETAAGKKILIDAKWSSRPRRYKAKLEKISVQLALYHWLLSDHEMEELPVAYFMLSSGEFFALPHGDIPSVHHVVGPSPLEQMNRLRASLDDVWTYLFHGIVMAPGIPMHVEDADPFTPLIEPLCTFCDYQHLCGAGRVSQ</sequence>
<dbReference type="Proteomes" id="UP000430670">
    <property type="component" value="Unassembled WGS sequence"/>
</dbReference>
<evidence type="ECO:0000313" key="9">
    <source>
        <dbReference type="EMBL" id="MTV48372.1"/>
    </source>
</evidence>
<dbReference type="AlphaFoldDB" id="A0A6I3SHX4"/>
<dbReference type="GO" id="GO:0003677">
    <property type="term" value="F:DNA binding"/>
    <property type="evidence" value="ECO:0007669"/>
    <property type="project" value="UniProtKB-KW"/>
</dbReference>
<proteinExistence type="predicted"/>
<evidence type="ECO:0000256" key="5">
    <source>
        <dbReference type="ARBA" id="ARBA00022840"/>
    </source>
</evidence>
<feature type="domain" description="PD-(D/E)XK endonuclease-like" evidence="8">
    <location>
        <begin position="625"/>
        <end position="896"/>
    </location>
</feature>
<reference evidence="9 10" key="1">
    <citation type="submission" date="2019-11" db="EMBL/GenBank/DDBJ databases">
        <title>Whole-genome sequence of a the green, strictly anaerobic photosynthetic bacterium Heliobacillus mobilis DSM 6151.</title>
        <authorList>
            <person name="Kyndt J.A."/>
            <person name="Meyer T.E."/>
        </authorList>
    </citation>
    <scope>NUCLEOTIDE SEQUENCE [LARGE SCALE GENOMIC DNA]</scope>
    <source>
        <strain evidence="9 10">DSM 6151</strain>
    </source>
</reference>
<evidence type="ECO:0000259" key="8">
    <source>
        <dbReference type="Pfam" id="PF12705"/>
    </source>
</evidence>
<keyword evidence="7" id="KW-0234">DNA repair</keyword>
<dbReference type="GO" id="GO:0016787">
    <property type="term" value="F:hydrolase activity"/>
    <property type="evidence" value="ECO:0007669"/>
    <property type="project" value="UniProtKB-KW"/>
</dbReference>
<keyword evidence="1" id="KW-0547">Nucleotide-binding</keyword>
<dbReference type="InterPro" id="IPR011604">
    <property type="entry name" value="PDDEXK-like_dom_sf"/>
</dbReference>
<protein>
    <recommendedName>
        <fullName evidence="8">PD-(D/E)XK endonuclease-like domain-containing protein</fullName>
    </recommendedName>
</protein>
<evidence type="ECO:0000256" key="4">
    <source>
        <dbReference type="ARBA" id="ARBA00022806"/>
    </source>
</evidence>
<dbReference type="InterPro" id="IPR038726">
    <property type="entry name" value="PDDEXK_AddAB-type"/>
</dbReference>
<keyword evidence="3" id="KW-0378">Hydrolase</keyword>
<comment type="caution">
    <text evidence="9">The sequence shown here is derived from an EMBL/GenBank/DDBJ whole genome shotgun (WGS) entry which is preliminary data.</text>
</comment>